<gene>
    <name evidence="15" type="primary">trmD</name>
    <name evidence="19" type="ORF">A2462_05890</name>
</gene>
<evidence type="ECO:0000259" key="18">
    <source>
        <dbReference type="Pfam" id="PF01746"/>
    </source>
</evidence>
<dbReference type="PANTHER" id="PTHR46417">
    <property type="entry name" value="TRNA (GUANINE-N(1)-)-METHYLTRANSFERASE"/>
    <property type="match status" value="1"/>
</dbReference>
<dbReference type="Pfam" id="PF01746">
    <property type="entry name" value="tRNA_m1G_MT"/>
    <property type="match status" value="1"/>
</dbReference>
<dbReference type="AlphaFoldDB" id="A0A1F4TSJ6"/>
<evidence type="ECO:0000256" key="6">
    <source>
        <dbReference type="ARBA" id="ARBA00014679"/>
    </source>
</evidence>
<evidence type="ECO:0000256" key="4">
    <source>
        <dbReference type="ARBA" id="ARBA00011738"/>
    </source>
</evidence>
<comment type="catalytic activity">
    <reaction evidence="14 15 17">
        <text>guanosine(37) in tRNA + S-adenosyl-L-methionine = N(1)-methylguanosine(37) in tRNA + S-adenosyl-L-homocysteine + H(+)</text>
        <dbReference type="Rhea" id="RHEA:36899"/>
        <dbReference type="Rhea" id="RHEA-COMP:10145"/>
        <dbReference type="Rhea" id="RHEA-COMP:10147"/>
        <dbReference type="ChEBI" id="CHEBI:15378"/>
        <dbReference type="ChEBI" id="CHEBI:57856"/>
        <dbReference type="ChEBI" id="CHEBI:59789"/>
        <dbReference type="ChEBI" id="CHEBI:73542"/>
        <dbReference type="ChEBI" id="CHEBI:74269"/>
        <dbReference type="EC" id="2.1.1.228"/>
    </reaction>
</comment>
<evidence type="ECO:0000256" key="17">
    <source>
        <dbReference type="RuleBase" id="RU003464"/>
    </source>
</evidence>
<protein>
    <recommendedName>
        <fullName evidence="6 15">tRNA (guanine-N(1)-)-methyltransferase</fullName>
        <ecNumber evidence="5 15">2.1.1.228</ecNumber>
    </recommendedName>
    <alternativeName>
        <fullName evidence="12 15">M1G-methyltransferase</fullName>
    </alternativeName>
    <alternativeName>
        <fullName evidence="13 15">tRNA [GM37] methyltransferase</fullName>
    </alternativeName>
</protein>
<dbReference type="SUPFAM" id="SSF75217">
    <property type="entry name" value="alpha/beta knot"/>
    <property type="match status" value="1"/>
</dbReference>
<feature type="binding site" evidence="15 16">
    <location>
        <begin position="132"/>
        <end position="137"/>
    </location>
    <ligand>
        <name>S-adenosyl-L-methionine</name>
        <dbReference type="ChEBI" id="CHEBI:59789"/>
    </ligand>
</feature>
<reference evidence="19 20" key="1">
    <citation type="journal article" date="2016" name="Nat. Commun.">
        <title>Thousands of microbial genomes shed light on interconnected biogeochemical processes in an aquifer system.</title>
        <authorList>
            <person name="Anantharaman K."/>
            <person name="Brown C.T."/>
            <person name="Hug L.A."/>
            <person name="Sharon I."/>
            <person name="Castelle C.J."/>
            <person name="Probst A.J."/>
            <person name="Thomas B.C."/>
            <person name="Singh A."/>
            <person name="Wilkins M.J."/>
            <person name="Karaoz U."/>
            <person name="Brodie E.L."/>
            <person name="Williams K.H."/>
            <person name="Hubbard S.S."/>
            <person name="Banfield J.F."/>
        </authorList>
    </citation>
    <scope>NUCLEOTIDE SEQUENCE [LARGE SCALE GENOMIC DNA]</scope>
</reference>
<evidence type="ECO:0000256" key="12">
    <source>
        <dbReference type="ARBA" id="ARBA00029736"/>
    </source>
</evidence>
<comment type="similarity">
    <text evidence="3 15 17">Belongs to the RNA methyltransferase TrmD family.</text>
</comment>
<accession>A0A1F4TSJ6</accession>
<feature type="domain" description="tRNA methyltransferase TRMD/TRM10-type" evidence="18">
    <location>
        <begin position="1"/>
        <end position="224"/>
    </location>
</feature>
<dbReference type="NCBIfam" id="NF000648">
    <property type="entry name" value="PRK00026.1"/>
    <property type="match status" value="1"/>
</dbReference>
<keyword evidence="8 15" id="KW-0489">Methyltransferase</keyword>
<evidence type="ECO:0000256" key="13">
    <source>
        <dbReference type="ARBA" id="ARBA00033392"/>
    </source>
</evidence>
<keyword evidence="7 15" id="KW-0963">Cytoplasm</keyword>
<evidence type="ECO:0000313" key="20">
    <source>
        <dbReference type="Proteomes" id="UP000177309"/>
    </source>
</evidence>
<dbReference type="Proteomes" id="UP000177309">
    <property type="component" value="Unassembled WGS sequence"/>
</dbReference>
<evidence type="ECO:0000313" key="19">
    <source>
        <dbReference type="EMBL" id="OGC35043.1"/>
    </source>
</evidence>
<evidence type="ECO:0000256" key="8">
    <source>
        <dbReference type="ARBA" id="ARBA00022603"/>
    </source>
</evidence>
<evidence type="ECO:0000256" key="14">
    <source>
        <dbReference type="ARBA" id="ARBA00047783"/>
    </source>
</evidence>
<comment type="caution">
    <text evidence="19">The sequence shown here is derived from an EMBL/GenBank/DDBJ whole genome shotgun (WGS) entry which is preliminary data.</text>
</comment>
<dbReference type="FunFam" id="3.40.1280.10:FF:000001">
    <property type="entry name" value="tRNA (guanine-N(1)-)-methyltransferase"/>
    <property type="match status" value="1"/>
</dbReference>
<dbReference type="NCBIfam" id="TIGR00088">
    <property type="entry name" value="trmD"/>
    <property type="match status" value="1"/>
</dbReference>
<dbReference type="GO" id="GO:0005829">
    <property type="term" value="C:cytosol"/>
    <property type="evidence" value="ECO:0007669"/>
    <property type="project" value="TreeGrafter"/>
</dbReference>
<dbReference type="Gene3D" id="3.40.1280.10">
    <property type="match status" value="1"/>
</dbReference>
<dbReference type="GO" id="GO:0002939">
    <property type="term" value="P:tRNA N1-guanine methylation"/>
    <property type="evidence" value="ECO:0007669"/>
    <property type="project" value="TreeGrafter"/>
</dbReference>
<comment type="function">
    <text evidence="1 15 17">Specifically methylates guanosine-37 in various tRNAs.</text>
</comment>
<dbReference type="InterPro" id="IPR029028">
    <property type="entry name" value="Alpha/beta_knot_MTases"/>
</dbReference>
<evidence type="ECO:0000256" key="11">
    <source>
        <dbReference type="ARBA" id="ARBA00022694"/>
    </source>
</evidence>
<feature type="binding site" evidence="15 16">
    <location>
        <position position="113"/>
    </location>
    <ligand>
        <name>S-adenosyl-L-methionine</name>
        <dbReference type="ChEBI" id="CHEBI:59789"/>
    </ligand>
</feature>
<dbReference type="InterPro" id="IPR029026">
    <property type="entry name" value="tRNA_m1G_MTases_N"/>
</dbReference>
<dbReference type="FunFam" id="1.10.1270.20:FF:000001">
    <property type="entry name" value="tRNA (guanine-N(1)-)-methyltransferase"/>
    <property type="match status" value="1"/>
</dbReference>
<dbReference type="HAMAP" id="MF_00605">
    <property type="entry name" value="TrmD"/>
    <property type="match status" value="1"/>
</dbReference>
<evidence type="ECO:0000256" key="7">
    <source>
        <dbReference type="ARBA" id="ARBA00022490"/>
    </source>
</evidence>
<dbReference type="PIRSF" id="PIRSF000386">
    <property type="entry name" value="tRNA_mtase"/>
    <property type="match status" value="1"/>
</dbReference>
<evidence type="ECO:0000256" key="1">
    <source>
        <dbReference type="ARBA" id="ARBA00002634"/>
    </source>
</evidence>
<dbReference type="CDD" id="cd18080">
    <property type="entry name" value="TrmD-like"/>
    <property type="match status" value="1"/>
</dbReference>
<comment type="subunit">
    <text evidence="4 15 17">Homodimer.</text>
</comment>
<evidence type="ECO:0000256" key="2">
    <source>
        <dbReference type="ARBA" id="ARBA00004496"/>
    </source>
</evidence>
<name>A0A1F4TSJ6_UNCSA</name>
<evidence type="ECO:0000256" key="5">
    <source>
        <dbReference type="ARBA" id="ARBA00012807"/>
    </source>
</evidence>
<organism evidence="19 20">
    <name type="scientific">candidate division WOR-1 bacterium RIFOXYC2_FULL_41_25</name>
    <dbReference type="NCBI Taxonomy" id="1802586"/>
    <lineage>
        <taxon>Bacteria</taxon>
        <taxon>Bacillati</taxon>
        <taxon>Saganbacteria</taxon>
    </lineage>
</organism>
<dbReference type="InterPro" id="IPR016009">
    <property type="entry name" value="tRNA_MeTrfase_TRMD/TRM10"/>
</dbReference>
<proteinExistence type="inferred from homology"/>
<dbReference type="EC" id="2.1.1.228" evidence="5 15"/>
<evidence type="ECO:0000256" key="3">
    <source>
        <dbReference type="ARBA" id="ARBA00007630"/>
    </source>
</evidence>
<dbReference type="InterPro" id="IPR023148">
    <property type="entry name" value="tRNA_m1G_MeTrfase_C_sf"/>
</dbReference>
<keyword evidence="11 15" id="KW-0819">tRNA processing</keyword>
<keyword evidence="10 15" id="KW-0949">S-adenosyl-L-methionine</keyword>
<keyword evidence="9 15" id="KW-0808">Transferase</keyword>
<sequence>MKVDILTLFPEMFQGPFSESLLKKAQAKGLFIFNLVNLRDFTSDKHKITDDTAYGGGPGMVMKGDVIKKAQARAQDKGRKKAKVILMCPTGKLLTQEKIKELAKEEHLMIICGHYEGIDERVRSMVDEEISIGDYVLTGGEIPAMVLVDAIARHVPGVVKEEKSVSQDSFYEGLLDYPSYTKPEDLDGEKVPEVLCSGRHKDIDSFRRKAALKKTLYRRPDLLAKATLSTEDKKDLSEIIKNG</sequence>
<evidence type="ECO:0000256" key="10">
    <source>
        <dbReference type="ARBA" id="ARBA00022691"/>
    </source>
</evidence>
<comment type="subcellular location">
    <subcellularLocation>
        <location evidence="2 15 17">Cytoplasm</location>
    </subcellularLocation>
</comment>
<dbReference type="GO" id="GO:0052906">
    <property type="term" value="F:tRNA (guanine(37)-N1)-methyltransferase activity"/>
    <property type="evidence" value="ECO:0007669"/>
    <property type="project" value="UniProtKB-UniRule"/>
</dbReference>
<evidence type="ECO:0000256" key="9">
    <source>
        <dbReference type="ARBA" id="ARBA00022679"/>
    </source>
</evidence>
<dbReference type="Gene3D" id="1.10.1270.20">
    <property type="entry name" value="tRNA(m1g37)methyltransferase, domain 2"/>
    <property type="match status" value="1"/>
</dbReference>
<dbReference type="EMBL" id="MEUI01000010">
    <property type="protein sequence ID" value="OGC35043.1"/>
    <property type="molecule type" value="Genomic_DNA"/>
</dbReference>
<dbReference type="InterPro" id="IPR002649">
    <property type="entry name" value="tRNA_m1G_MeTrfase_TrmD"/>
</dbReference>
<evidence type="ECO:0000256" key="16">
    <source>
        <dbReference type="PIRSR" id="PIRSR000386-1"/>
    </source>
</evidence>
<dbReference type="PANTHER" id="PTHR46417:SF1">
    <property type="entry name" value="TRNA (GUANINE-N(1)-)-METHYLTRANSFERASE"/>
    <property type="match status" value="1"/>
</dbReference>
<evidence type="ECO:0000256" key="15">
    <source>
        <dbReference type="HAMAP-Rule" id="MF_00605"/>
    </source>
</evidence>